<dbReference type="Gene3D" id="3.90.1150.10">
    <property type="entry name" value="Aspartate Aminotransferase, domain 1"/>
    <property type="match status" value="1"/>
</dbReference>
<comment type="similarity">
    <text evidence="2 6">Belongs to the trans-sulfuration enzymes family.</text>
</comment>
<dbReference type="GO" id="GO:0006535">
    <property type="term" value="P:cysteine biosynthetic process from serine"/>
    <property type="evidence" value="ECO:0007669"/>
    <property type="project" value="TreeGrafter"/>
</dbReference>
<evidence type="ECO:0000313" key="8">
    <source>
        <dbReference type="Proteomes" id="UP000291269"/>
    </source>
</evidence>
<dbReference type="GO" id="GO:0071269">
    <property type="term" value="P:L-homocysteine biosynthetic process"/>
    <property type="evidence" value="ECO:0007669"/>
    <property type="project" value="TreeGrafter"/>
</dbReference>
<dbReference type="PANTHER" id="PTHR43797">
    <property type="entry name" value="HOMOCYSTEINE/CYSTEINE SYNTHASE"/>
    <property type="match status" value="1"/>
</dbReference>
<dbReference type="OrthoDB" id="9780685at2"/>
<dbReference type="Gene3D" id="3.40.640.10">
    <property type="entry name" value="Type I PLP-dependent aspartate aminotransferase-like (Major domain)"/>
    <property type="match status" value="1"/>
</dbReference>
<dbReference type="PIRSF" id="PIRSF001434">
    <property type="entry name" value="CGS"/>
    <property type="match status" value="1"/>
</dbReference>
<evidence type="ECO:0000256" key="5">
    <source>
        <dbReference type="PIRSR" id="PIRSR001434-2"/>
    </source>
</evidence>
<dbReference type="CDD" id="cd00614">
    <property type="entry name" value="CGS_like"/>
    <property type="match status" value="1"/>
</dbReference>
<sequence>MSYKIDTLCVQSGYKPKTGESRIPPVVQSTTYVYEKTQDMADLFDLKSDGYFYTRLANPTVAAFEGKVAALEGGVAAIGCASGMSATTLAAFTVCGAGDNIVSSSAIYGGTFNLFAVTLPKLGIECRFFDVDAPAEEIEKLIDDKTKMIFAETVANPSIKVLDFGKIAGIAEKYGVLFFVDNTLATPALCRPFEFGANIVIHSSSKYLDGHAAALGGVIVDGGNFGFKGNPRYVSFNEPDESYHGLVYADLPAAPFANKCRAQLVRDMGAIMSPQNAFISFLGCDTLALRMERHSSNAAKVAKFLSESDKIDWVLHPSLENNKYHALARKYLPDGQGGMLSFGVKGNVKDAAKFMEALRLVTQETHVADTRSCVLHPASTTHRQLSKEELAAAGVPENLIRLSVGIENPDDIIEDLKQALQKI</sequence>
<dbReference type="Proteomes" id="UP000291269">
    <property type="component" value="Unassembled WGS sequence"/>
</dbReference>
<keyword evidence="3 7" id="KW-0808">Transferase</keyword>
<dbReference type="InterPro" id="IPR006235">
    <property type="entry name" value="OAc-hSer/O-AcSer_sulfhydrylase"/>
</dbReference>
<dbReference type="NCBIfam" id="TIGR01326">
    <property type="entry name" value="OAH_OAS_sulfhy"/>
    <property type="match status" value="1"/>
</dbReference>
<comment type="cofactor">
    <cofactor evidence="1 6">
        <name>pyridoxal 5'-phosphate</name>
        <dbReference type="ChEBI" id="CHEBI:597326"/>
    </cofactor>
</comment>
<dbReference type="GO" id="GO:0003961">
    <property type="term" value="F:O-acetylhomoserine aminocarboxypropyltransferase activity"/>
    <property type="evidence" value="ECO:0007669"/>
    <property type="project" value="TreeGrafter"/>
</dbReference>
<dbReference type="GO" id="GO:0030170">
    <property type="term" value="F:pyridoxal phosphate binding"/>
    <property type="evidence" value="ECO:0007669"/>
    <property type="project" value="InterPro"/>
</dbReference>
<protein>
    <submittedName>
        <fullName evidence="7">O-acetylhomoserine aminocarboxypropyltransferase/cysteine synthase</fullName>
    </submittedName>
</protein>
<evidence type="ECO:0000256" key="3">
    <source>
        <dbReference type="ARBA" id="ARBA00022679"/>
    </source>
</evidence>
<keyword evidence="4 5" id="KW-0663">Pyridoxal phosphate</keyword>
<dbReference type="Pfam" id="PF01053">
    <property type="entry name" value="Cys_Met_Meta_PP"/>
    <property type="match status" value="1"/>
</dbReference>
<organism evidence="7 8">
    <name type="scientific">Candidatus Borkfalkia ceftriaxoniphila</name>
    <dbReference type="NCBI Taxonomy" id="2508949"/>
    <lineage>
        <taxon>Bacteria</taxon>
        <taxon>Bacillati</taxon>
        <taxon>Bacillota</taxon>
        <taxon>Clostridia</taxon>
        <taxon>Christensenellales</taxon>
        <taxon>Christensenellaceae</taxon>
        <taxon>Candidatus Borkfalkia</taxon>
    </lineage>
</organism>
<dbReference type="InterPro" id="IPR015424">
    <property type="entry name" value="PyrdxlP-dep_Trfase"/>
</dbReference>
<dbReference type="FunFam" id="3.40.640.10:FF:000035">
    <property type="entry name" value="O-succinylhomoserine sulfhydrylase"/>
    <property type="match status" value="1"/>
</dbReference>
<dbReference type="GO" id="GO:0005737">
    <property type="term" value="C:cytoplasm"/>
    <property type="evidence" value="ECO:0007669"/>
    <property type="project" value="TreeGrafter"/>
</dbReference>
<evidence type="ECO:0000256" key="4">
    <source>
        <dbReference type="ARBA" id="ARBA00022898"/>
    </source>
</evidence>
<accession>A0A4Q2KCX5</accession>
<dbReference type="GO" id="GO:0004124">
    <property type="term" value="F:cysteine synthase activity"/>
    <property type="evidence" value="ECO:0007669"/>
    <property type="project" value="TreeGrafter"/>
</dbReference>
<dbReference type="AlphaFoldDB" id="A0A4Q2KCX5"/>
<comment type="caution">
    <text evidence="7">The sequence shown here is derived from an EMBL/GenBank/DDBJ whole genome shotgun (WGS) entry which is preliminary data.</text>
</comment>
<evidence type="ECO:0000256" key="2">
    <source>
        <dbReference type="ARBA" id="ARBA00009077"/>
    </source>
</evidence>
<dbReference type="SUPFAM" id="SSF53383">
    <property type="entry name" value="PLP-dependent transferases"/>
    <property type="match status" value="1"/>
</dbReference>
<dbReference type="RefSeq" id="WP_129223528.1">
    <property type="nucleotide sequence ID" value="NZ_SDOZ01000002.1"/>
</dbReference>
<dbReference type="GO" id="GO:0019346">
    <property type="term" value="P:transsulfuration"/>
    <property type="evidence" value="ECO:0007669"/>
    <property type="project" value="InterPro"/>
</dbReference>
<name>A0A4Q2KCX5_9FIRM</name>
<gene>
    <name evidence="7" type="ORF">ESZ91_01795</name>
</gene>
<evidence type="ECO:0000313" key="7">
    <source>
        <dbReference type="EMBL" id="RXZ61141.1"/>
    </source>
</evidence>
<proteinExistence type="inferred from homology"/>
<dbReference type="InterPro" id="IPR015422">
    <property type="entry name" value="PyrdxlP-dep_Trfase_small"/>
</dbReference>
<dbReference type="InterPro" id="IPR000277">
    <property type="entry name" value="Cys/Met-Metab_PyrdxlP-dep_enz"/>
</dbReference>
<feature type="modified residue" description="N6-(pyridoxal phosphate)lysine" evidence="5">
    <location>
        <position position="206"/>
    </location>
</feature>
<dbReference type="PANTHER" id="PTHR43797:SF3">
    <property type="entry name" value="O-ACETYLHOMOSERINE SULFHYDRYLASE"/>
    <property type="match status" value="1"/>
</dbReference>
<reference evidence="7 8" key="1">
    <citation type="journal article" date="2019" name="Gut">
        <title>Antibiotics-induced monodominance of a novel gut bacterial order.</title>
        <authorList>
            <person name="Hildebrand F."/>
            <person name="Moitinho-Silva L."/>
            <person name="Blasche S."/>
            <person name="Jahn M.T."/>
            <person name="Gossmann T.I."/>
            <person name="Heuerta-Cepas J."/>
            <person name="Hercog R."/>
            <person name="Luetge M."/>
            <person name="Bahram M."/>
            <person name="Pryszlak A."/>
            <person name="Alves R.J."/>
            <person name="Waszak S.M."/>
            <person name="Zhu A."/>
            <person name="Ye L."/>
            <person name="Costea P.I."/>
            <person name="Aalvink S."/>
            <person name="Belzer C."/>
            <person name="Forslund S.K."/>
            <person name="Sunagawa S."/>
            <person name="Hentschel U."/>
            <person name="Merten C."/>
            <person name="Patil K.R."/>
            <person name="Benes V."/>
            <person name="Bork P."/>
        </authorList>
    </citation>
    <scope>NUCLEOTIDE SEQUENCE [LARGE SCALE GENOMIC DNA]</scope>
    <source>
        <strain evidence="7 8">HDS1380</strain>
    </source>
</reference>
<evidence type="ECO:0000256" key="1">
    <source>
        <dbReference type="ARBA" id="ARBA00001933"/>
    </source>
</evidence>
<evidence type="ECO:0000256" key="6">
    <source>
        <dbReference type="RuleBase" id="RU362118"/>
    </source>
</evidence>
<dbReference type="InterPro" id="IPR015421">
    <property type="entry name" value="PyrdxlP-dep_Trfase_major"/>
</dbReference>
<keyword evidence="8" id="KW-1185">Reference proteome</keyword>
<dbReference type="EMBL" id="SDOZ01000002">
    <property type="protein sequence ID" value="RXZ61141.1"/>
    <property type="molecule type" value="Genomic_DNA"/>
</dbReference>